<evidence type="ECO:0000313" key="5">
    <source>
        <dbReference type="WBParaSite" id="TCNE_0000494901-mRNA-1"/>
    </source>
</evidence>
<dbReference type="PROSITE" id="PS51233">
    <property type="entry name" value="VWFD"/>
    <property type="match status" value="1"/>
</dbReference>
<proteinExistence type="predicted"/>
<name>A0A183U8X9_TOXCA</name>
<reference evidence="3 4" key="2">
    <citation type="submission" date="2018-11" db="EMBL/GenBank/DDBJ databases">
        <authorList>
            <consortium name="Pathogen Informatics"/>
        </authorList>
    </citation>
    <scope>NUCLEOTIDE SEQUENCE [LARGE SCALE GENOMIC DNA]</scope>
</reference>
<evidence type="ECO:0000259" key="2">
    <source>
        <dbReference type="PROSITE" id="PS51233"/>
    </source>
</evidence>
<evidence type="ECO:0000313" key="4">
    <source>
        <dbReference type="Proteomes" id="UP000050794"/>
    </source>
</evidence>
<dbReference type="AlphaFoldDB" id="A0A183U8X9"/>
<dbReference type="InterPro" id="IPR001846">
    <property type="entry name" value="VWF_type-D"/>
</dbReference>
<dbReference type="Proteomes" id="UP000050794">
    <property type="component" value="Unassembled WGS sequence"/>
</dbReference>
<evidence type="ECO:0000256" key="1">
    <source>
        <dbReference type="SAM" id="Phobius"/>
    </source>
</evidence>
<sequence length="125" mass="13970">MVHKGDHNLGVAYVIAPDRFITFDGRVFAFHAPCDYLLATDFIDQQFALIGNFVPKHGGTAFDSIKAEIRGDIIVMHMDGRVEEAQDKNFWTADFFGAVTVLWGMAGALFLSFNVIDVQKEHFEG</sequence>
<keyword evidence="1" id="KW-0812">Transmembrane</keyword>
<dbReference type="EMBL" id="UYWY01009980">
    <property type="protein sequence ID" value="VDM33266.1"/>
    <property type="molecule type" value="Genomic_DNA"/>
</dbReference>
<dbReference type="WBParaSite" id="TCNE_0000494901-mRNA-1">
    <property type="protein sequence ID" value="TCNE_0000494901-mRNA-1"/>
    <property type="gene ID" value="TCNE_0000494901"/>
</dbReference>
<feature type="domain" description="VWFD" evidence="2">
    <location>
        <begin position="10"/>
        <end position="125"/>
    </location>
</feature>
<accession>A0A183U8X9</accession>
<evidence type="ECO:0000313" key="3">
    <source>
        <dbReference type="EMBL" id="VDM33266.1"/>
    </source>
</evidence>
<dbReference type="Pfam" id="PF00094">
    <property type="entry name" value="VWD"/>
    <property type="match status" value="1"/>
</dbReference>
<organism evidence="4 5">
    <name type="scientific">Toxocara canis</name>
    <name type="common">Canine roundworm</name>
    <dbReference type="NCBI Taxonomy" id="6265"/>
    <lineage>
        <taxon>Eukaryota</taxon>
        <taxon>Metazoa</taxon>
        <taxon>Ecdysozoa</taxon>
        <taxon>Nematoda</taxon>
        <taxon>Chromadorea</taxon>
        <taxon>Rhabditida</taxon>
        <taxon>Spirurina</taxon>
        <taxon>Ascaridomorpha</taxon>
        <taxon>Ascaridoidea</taxon>
        <taxon>Toxocaridae</taxon>
        <taxon>Toxocara</taxon>
    </lineage>
</organism>
<feature type="transmembrane region" description="Helical" evidence="1">
    <location>
        <begin position="95"/>
        <end position="116"/>
    </location>
</feature>
<gene>
    <name evidence="3" type="ORF">TCNE_LOCUS4949</name>
</gene>
<keyword evidence="1" id="KW-1133">Transmembrane helix</keyword>
<keyword evidence="4" id="KW-1185">Reference proteome</keyword>
<reference evidence="5" key="1">
    <citation type="submission" date="2016-06" db="UniProtKB">
        <authorList>
            <consortium name="WormBaseParasite"/>
        </authorList>
    </citation>
    <scope>IDENTIFICATION</scope>
</reference>
<protein>
    <submittedName>
        <fullName evidence="5">VWFD domain-containing protein</fullName>
    </submittedName>
</protein>
<keyword evidence="1" id="KW-0472">Membrane</keyword>